<dbReference type="EMBL" id="JACHMF010000001">
    <property type="protein sequence ID" value="MBB4693036.1"/>
    <property type="molecule type" value="Genomic_DNA"/>
</dbReference>
<dbReference type="PROSITE" id="PS00606">
    <property type="entry name" value="KS3_1"/>
    <property type="match status" value="3"/>
</dbReference>
<dbReference type="SUPFAM" id="SSF47336">
    <property type="entry name" value="ACP-like"/>
    <property type="match status" value="4"/>
</dbReference>
<dbReference type="Pfam" id="PF08659">
    <property type="entry name" value="KR"/>
    <property type="match status" value="3"/>
</dbReference>
<organism evidence="10 11">
    <name type="scientific">Paractinoplanes abujensis</name>
    <dbReference type="NCBI Taxonomy" id="882441"/>
    <lineage>
        <taxon>Bacteria</taxon>
        <taxon>Bacillati</taxon>
        <taxon>Actinomycetota</taxon>
        <taxon>Actinomycetes</taxon>
        <taxon>Micromonosporales</taxon>
        <taxon>Micromonosporaceae</taxon>
        <taxon>Paractinoplanes</taxon>
    </lineage>
</organism>
<evidence type="ECO:0000256" key="6">
    <source>
        <dbReference type="PROSITE-ProRule" id="PRU01363"/>
    </source>
</evidence>
<dbReference type="InterPro" id="IPR006162">
    <property type="entry name" value="Ppantetheine_attach_site"/>
</dbReference>
<keyword evidence="5" id="KW-0012">Acyltransferase</keyword>
<feature type="active site" description="Proton acceptor; for dehydratase activity" evidence="6">
    <location>
        <position position="4355"/>
    </location>
</feature>
<feature type="active site" description="Proton donor; for dehydratase activity" evidence="6">
    <location>
        <position position="1198"/>
    </location>
</feature>
<dbReference type="SMART" id="SM00826">
    <property type="entry name" value="PKS_DH"/>
    <property type="match status" value="3"/>
</dbReference>
<dbReference type="GO" id="GO:0006633">
    <property type="term" value="P:fatty acid biosynthetic process"/>
    <property type="evidence" value="ECO:0007669"/>
    <property type="project" value="InterPro"/>
</dbReference>
<evidence type="ECO:0000256" key="2">
    <source>
        <dbReference type="ARBA" id="ARBA00022553"/>
    </source>
</evidence>
<dbReference type="PROSITE" id="PS52004">
    <property type="entry name" value="KS3_2"/>
    <property type="match status" value="3"/>
</dbReference>
<evidence type="ECO:0000313" key="11">
    <source>
        <dbReference type="Proteomes" id="UP000542742"/>
    </source>
</evidence>
<dbReference type="SMART" id="SM00823">
    <property type="entry name" value="PKS_PP"/>
    <property type="match status" value="4"/>
</dbReference>
<dbReference type="Gene3D" id="3.10.129.110">
    <property type="entry name" value="Polyketide synthase dehydratase"/>
    <property type="match status" value="3"/>
</dbReference>
<dbReference type="SUPFAM" id="SSF52151">
    <property type="entry name" value="FabD/lysophospholipase-like"/>
    <property type="match status" value="3"/>
</dbReference>
<feature type="domain" description="Carrier" evidence="7">
    <location>
        <begin position="1727"/>
        <end position="1802"/>
    </location>
</feature>
<dbReference type="Pfam" id="PF14765">
    <property type="entry name" value="PS-DH"/>
    <property type="match status" value="3"/>
</dbReference>
<dbReference type="InterPro" id="IPR016036">
    <property type="entry name" value="Malonyl_transacylase_ACP-bd"/>
</dbReference>
<dbReference type="InterPro" id="IPR032821">
    <property type="entry name" value="PKS_assoc"/>
</dbReference>
<dbReference type="InterPro" id="IPR055123">
    <property type="entry name" value="SpnB-like_Rossmann"/>
</dbReference>
<dbReference type="InterPro" id="IPR016035">
    <property type="entry name" value="Acyl_Trfase/lysoPLipase"/>
</dbReference>
<dbReference type="InterPro" id="IPR020807">
    <property type="entry name" value="PKS_DH"/>
</dbReference>
<gene>
    <name evidence="10" type="ORF">BKA14_003184</name>
</gene>
<evidence type="ECO:0000259" key="7">
    <source>
        <dbReference type="PROSITE" id="PS50075"/>
    </source>
</evidence>
<comment type="caution">
    <text evidence="10">The sequence shown here is derived from an EMBL/GenBank/DDBJ whole genome shotgun (WGS) entry which is preliminary data.</text>
</comment>
<feature type="region of interest" description="C-terminal hotdog fold" evidence="6">
    <location>
        <begin position="1139"/>
        <end position="1276"/>
    </location>
</feature>
<dbReference type="InterPro" id="IPR036736">
    <property type="entry name" value="ACP-like_sf"/>
</dbReference>
<feature type="domain" description="PKS/mFAS DH" evidence="9">
    <location>
        <begin position="2677"/>
        <end position="2953"/>
    </location>
</feature>
<dbReference type="PROSITE" id="PS52019">
    <property type="entry name" value="PKS_MFAS_DH"/>
    <property type="match status" value="3"/>
</dbReference>
<dbReference type="SMART" id="SM00825">
    <property type="entry name" value="PKS_KS"/>
    <property type="match status" value="3"/>
</dbReference>
<dbReference type="SMART" id="SM00827">
    <property type="entry name" value="PKS_AT"/>
    <property type="match status" value="3"/>
</dbReference>
<feature type="domain" description="Ketosynthase family 3 (KS3)" evidence="8">
    <location>
        <begin position="3482"/>
        <end position="3906"/>
    </location>
</feature>
<dbReference type="SUPFAM" id="SSF53901">
    <property type="entry name" value="Thiolase-like"/>
    <property type="match status" value="3"/>
</dbReference>
<dbReference type="InterPro" id="IPR014043">
    <property type="entry name" value="Acyl_transferase_dom"/>
</dbReference>
<dbReference type="InterPro" id="IPR018201">
    <property type="entry name" value="Ketoacyl_synth_AS"/>
</dbReference>
<evidence type="ECO:0000256" key="4">
    <source>
        <dbReference type="ARBA" id="ARBA00023268"/>
    </source>
</evidence>
<dbReference type="FunFam" id="3.40.47.10:FF:000019">
    <property type="entry name" value="Polyketide synthase type I"/>
    <property type="match status" value="3"/>
</dbReference>
<dbReference type="FunFam" id="1.10.1200.10:FF:000007">
    <property type="entry name" value="Probable polyketide synthase pks17"/>
    <property type="match status" value="3"/>
</dbReference>
<dbReference type="PROSITE" id="PS00012">
    <property type="entry name" value="PHOSPHOPANTETHEINE"/>
    <property type="match status" value="3"/>
</dbReference>
<feature type="active site" description="Proton acceptor; for dehydratase activity" evidence="6">
    <location>
        <position position="2709"/>
    </location>
</feature>
<feature type="region of interest" description="C-terminal hotdog fold" evidence="6">
    <location>
        <begin position="4460"/>
        <end position="4601"/>
    </location>
</feature>
<dbReference type="InterPro" id="IPR014031">
    <property type="entry name" value="Ketoacyl_synth_C"/>
</dbReference>
<dbReference type="SUPFAM" id="SSF55048">
    <property type="entry name" value="Probable ACP-binding domain of malonyl-CoA ACP transacylase"/>
    <property type="match status" value="3"/>
</dbReference>
<evidence type="ECO:0000256" key="5">
    <source>
        <dbReference type="ARBA" id="ARBA00023315"/>
    </source>
</evidence>
<dbReference type="InterPro" id="IPR049552">
    <property type="entry name" value="PKS_DH_N"/>
</dbReference>
<dbReference type="GO" id="GO:0031177">
    <property type="term" value="F:phosphopantetheine binding"/>
    <property type="evidence" value="ECO:0007669"/>
    <property type="project" value="InterPro"/>
</dbReference>
<keyword evidence="2" id="KW-0597">Phosphoprotein</keyword>
<keyword evidence="11" id="KW-1185">Reference proteome</keyword>
<evidence type="ECO:0000256" key="3">
    <source>
        <dbReference type="ARBA" id="ARBA00022679"/>
    </source>
</evidence>
<dbReference type="InterPro" id="IPR013968">
    <property type="entry name" value="PKS_KR"/>
</dbReference>
<dbReference type="SUPFAM" id="SSF51735">
    <property type="entry name" value="NAD(P)-binding Rossmann-fold domains"/>
    <property type="match status" value="6"/>
</dbReference>
<dbReference type="InterPro" id="IPR001227">
    <property type="entry name" value="Ac_transferase_dom_sf"/>
</dbReference>
<feature type="domain" description="Carrier" evidence="7">
    <location>
        <begin position="5050"/>
        <end position="5125"/>
    </location>
</feature>
<dbReference type="Pfam" id="PF02801">
    <property type="entry name" value="Ketoacyl-synt_C"/>
    <property type="match status" value="3"/>
</dbReference>
<dbReference type="Gene3D" id="3.40.50.720">
    <property type="entry name" value="NAD(P)-binding Rossmann-like Domain"/>
    <property type="match status" value="3"/>
</dbReference>
<feature type="active site" description="Proton acceptor; for dehydratase activity" evidence="6">
    <location>
        <position position="1036"/>
    </location>
</feature>
<dbReference type="Pfam" id="PF00109">
    <property type="entry name" value="ketoacyl-synt"/>
    <property type="match status" value="3"/>
</dbReference>
<dbReference type="CDD" id="cd00833">
    <property type="entry name" value="PKS"/>
    <property type="match status" value="3"/>
</dbReference>
<dbReference type="Gene3D" id="3.30.70.3290">
    <property type="match status" value="3"/>
</dbReference>
<dbReference type="InterPro" id="IPR020806">
    <property type="entry name" value="PKS_PP-bd"/>
</dbReference>
<feature type="active site" description="Proton donor; for dehydratase activity" evidence="6">
    <location>
        <position position="4521"/>
    </location>
</feature>
<evidence type="ECO:0000313" key="10">
    <source>
        <dbReference type="EMBL" id="MBB4693036.1"/>
    </source>
</evidence>
<dbReference type="InterPro" id="IPR036291">
    <property type="entry name" value="NAD(P)-bd_dom_sf"/>
</dbReference>
<protein>
    <submittedName>
        <fullName evidence="10">Acyl transferase domain-containing protein/acyl carrier protein</fullName>
    </submittedName>
</protein>
<dbReference type="PANTHER" id="PTHR43775">
    <property type="entry name" value="FATTY ACID SYNTHASE"/>
    <property type="match status" value="1"/>
</dbReference>
<dbReference type="SMART" id="SM00822">
    <property type="entry name" value="PKS_KR"/>
    <property type="match status" value="3"/>
</dbReference>
<dbReference type="Pfam" id="PF16197">
    <property type="entry name" value="KAsynt_C_assoc"/>
    <property type="match status" value="3"/>
</dbReference>
<sequence>MDESNSFVDRVTPLSPPERRRVAAELVAAATAAVLRQIAPDQPPVVELEQPFRDLGLDSLGLVALQAELGRSSGLTLPPTVGFDFPTPARLAAHLLALAVDGEDDAPAGPAGPAFSEEPIAIVGVGCRYPGGVHSPEQLGDLVADGRHVLGDFPADRGWDLDALYDPDPDRPGSMYVRHGGFLTDAADFDAAFFGISPREAQAMDPQQRLVLETVWEAVERTGIDAATLRGSRTGVFLGAEAQEYGPRLHEAAEGLDGYLMTGNAPSVVSGRVAYALGLQGPALTVDTACSSSLVALHLAVQSLRRGESELAFAGGVAVMAGPGTFTSFSRQRGLAPDGLCKPFAAAADGTGFAEGAGVLVLERLSDAQRLGHPVLAVVRGSAVNSDGASNGLTAPNGPAQRQVIRQALADAGLTAGDVDVVEAHGTGTTLGDPIEAQAVIATYGAGHSAAEPLLLGSIKSNIGHTQAAAGAAGIIKMIEAMRREVLPATLHVDRPSPHVDWSAGTVALATEPRPWPAGERPRRAAVSSFGVSGTNAHVIIEEPPAASTEPASAPPPADGLPVPLVVTARDDVALRAQAERLLTHLDTTPVALNDLGLSLGVTRTKLDRRAVVLATGLDQARQALRALAEGARTSAVREGSLPAGRLAFLFTGQGSQRLDMGRELSRTFPVFREALADAIAALDVHLEVSLWDVLFGTGSALLDHTEYTQAALFAVETALYRLVTSWGVTPDHVAGHSVGELTAAHVAGVLDLDDAALLVTSRGRLMGALPPGGVMTAVAAAEADVLPLLTGGVDVAAVNGPRAVVLSGVASEVDAVVAALGVKATRLNTSHAFHSRLMEPMLAEFAEIAEVLDYHEPQLPVISNVTGRPATGAELRDPAYWVRHVRACVRFSDGIAALAAEGVTTFLELGPDAVLSGMGARSVTDEEIVFVPALRRDRSEAAELVAALATVHARGAGVDWAAYFAGRGARRISLPTYAFQRRSYWLHAPAASDAAGLGQTAAGHPLLGAVVRLPGGSVVLTGRVSARTTPWLADHVVGGAVLVPGTALVELAVRAGDEAGTPRLAELTLHSPLVLTAGGAADVQVVVGEPDTSGARTVEIHSRTAESPEEPWLLHASGSLDDSVSPAASPAAWPPADAEVVDVSDLYETLDAAGYGYGPSFRGLRAVWRRGREAFAEVALPDGVAADTFGLHPALFDAVLHATDFATGQPLSGDTRLPFAWTDVALHATGATTVRAHIVAGAGDAVAITLTDPTGATVATVGSFVSRTVAATTRPGAALYEVAWAPIPTPAATTTGPIHAGFDTLREALTAGTPAAPWVAVVADPAGGDVPAATRDRTGALLDLLTAWLADPGTGRLVVVTRHAVAARPGEAPDVTAAALGGLVRTAQAEHPGRFQLVDLGDGDAALLAAAVATGEPELAVRDGQLLVARLAPAEPAPGDHSPWAGSGTVLITGGTGGLGGLAARHLVAQHGVRRLVLTSRRGPDAPGAAELVAELRAAGAEATVAACDVADRRAVAALLETMPDLTGVVHTAGAVADGLIGTLDRTALNTVLAAKADGAWHLHELTAGRPLTAFVLYSSAAGTLDGAGQGNYAAANAFLDALAARRRAGGLAATALAWGLWTGEAGMGSKLSQTDVRRAERSGLTPLSPAENLALFDTALAGDHIAVLPLRLDRQALRGRGDDLPAMLRGLVRPARRAAATTTAADPQGTLAHRLAQMPPADRPDVLLDLVRAHVAAVLGFDDPAAVDPKRAFQQIGFDSLASVELRNRLTTATGLRLPATLTFDYPTVRALAEHLGELALPAAAPVTAAPITAAATDEPIAIVGLACRYPGGVASPEDLWRLVAGGEDGITEFPGNRGWDVDGLYDPEPGRPGKTYSKEGGFLHEAAEFDPAFFGISPREAQAMDPQQRLLLEVSWEAFERAGIDPHALRGSRTGVFAGVMYHDWATRLGDVPEDVAGYLGNGSLASVVSGRVAYVLGLEGPAVTVDTACSSSLVALHWAIQAVRQGECSLALAGGVTVMSTPDTFTDFSRQRGLAADGRCKSFADAADGTGWGEGAGMLLVERLSDAIANGHPVRAVIRGSAINQDGASNGLTAPNGPAQQRVIRAALASGGLGTGAVDVVEAHGTGTTLGDPIEAQALLATYGQDRSTPLLLGSIKSNIGHTQAAAGVAGIIKMVEAMRHGVVPRTLHVDEPSTKVDWEAGQVSLVRDPVPWPAVDRPRRAGVSSFGISGTNAHVIIEQAPAAAPVAASTGGPAAGMLPWVLSGHTPEALRGQADRLLGHLAGAEGEPDLAAAARTLAFGRAQLEHRAAVVASGADEMISGLAGVAAGTGVTGVVADGKLAVLFTGQGSQRAGMGDELAARFPVFAEAFAAAKVDVIGDIDQTGVAQPSIFAFEVALYRLIESWGVKPDYLAGHSIGEIAAAHVAGVLSLDDAKTLVAARARLMQALPAGGVMVAVAAPEGVVRPLLTGGVDIAAVNGPASVVLSGAEEAVQAVVDALDVKATRLKTSHAFHSYLMEPMLADFAAAIGGLTFHQPAIPVVATGDMTSSSYWVQHVRDTVRFADNVGTLLDQGVTTFLEVGPDAILTGLGRQISDDATFIALQHRSQAEEHTLVTGVATAWTRGVEVDWKPLVGDGDRSDLPTYAFQRRTYWLDAVESGAGGVRSAGLAAADHPLLGAVVAAADGGGLTLTGRIAAGTQRWTADHVVLGRAILPGTGFVELALRAGEETGCELLEELTLEAPLTLPARGGVAVQVGVGAPGPAGRRAFTVHTRPDDTGDAPWTRHAVGFLAPAGAEPVDALTEWPPPGATALPVEGAYRRLAERGYHYGPVFQGLRAAWRQGDELFAEVELPEQAHADAARYGIHPALLDTAMHADLLQTDADDTDDTLLPFAWTGVRLHAAGAAHLRVRVRRIRGAEVSSMLVADGAGRPVLSVERLVSRAVTADRINATAATTDGLFTVEWQPVTAPAGTSAYAVAAVRASGALTVPARVHAAVGEALRVLQERLAGDHAEPLVVVTRGAAGMPDEDPDVVSAPVWGLVRAAQAENPGRFVLLDSDDDVSDDVLARAVATGEPELAVRDGRLLAPRLVAAAGGEAVQWSADDTILVTGGTGGIGARLAEHLAGLGAGRLVLTSRRGPQAPGADELAERLTAAGAVVHIEACDVTDRDAVGALVERYADTLTAVIHAAGVSDNALIGDLTAERVGAVLTPKVDAGWHLHELTARLPLKAFVLFSSAGGLVLAAGQGNYAAANVFLDALARHRRARHLPATAIAYGLWAADTGLGGPVTDADLDRMRRLGTPAIETADALALFDRALGTDTPLAVALPVDRAALAARGDELPALLRGLVRVRARRNAAGAGAAPGGGNALAQRLAGLAGAERDRLVLELVRGSVATVLGHASAEAVPPERAFKELGFDSLAAVELRNALNTATGLRLPATLVFDHPSAAAVARYVLDTLGDTAEPASPAPVPVAATTGDPIVIVGMTCRYPGGITSPEELWRLVADGADAVGAFPADRGWDVAGVYDPEPGRPGKTYSKDGSFLYDAAGFDPAFFGISPREALAMDPQQRLLLESAWETFERAGIDPVSVRGSQTGVYVGVMYHDYGSWLREVPDDMAGYVGNGNAGSILSGRVSYALGLEGPAVSVDTACSSSLVALHMAVQALRSGEVTMALAGGVTVMSTPEIFVEFSQQRGLAPDGRCKSFAGSADGTGWGEGVGLLLLERLSDAERNGHDILAVVRGSAINQDGASNGLTAPNGPAQQRVIRQALAGAGLTAADVDVVEAHGTGTTLGDPIEAQALLATYGQDRDIPLLLGSIKSNIGHTQAAAGVAGIIKVVEAMRHGVVPRTLHVDEPSPMVDWEAGAVDLVTDTVDWPVVDRPRRAAVSSFGLSGTNAHVIVEQAPLAVVSAPEVTPAGLVPVAMSARSRPALEAQTARFTAAPGALLDVAYSSFTTRAALEHRRIVLAGSAEDLHAGEGVTGTVTPGALAVLFTGQGSQRAGMGDDLAARFPVFAEAFAAAKVDVIGDIDQTGVAQPSIFAFEVALYRLIESWGIKPDYVAGHSIGEIAAAHVAGVLSLEDAKTLVSARARLMQALPTGGVMVAVAASEEAVRAQLLDGVDIAAVNGPASVVLSGAEDAVQAVVDVLGVKSTRLRTSHAFHSHLMEPMLDEFAAAISGLTFHQPAIPVVATGDMTSPSYWVRHVRDTVRFADNVTTLLGRGVVTFLEVGPDAILTGLGRQISDDATFIALQHRSQAEEHTLVTGVATAWTRGVEVDWKPLLAGGRKIDLPPYAFQHERFWLDAVEPAADAAAMGLTRPGHPLLGAVVSVPGADTTVFTGRLTAGAQDWLPEHAVHGSTILPGTAFVELALHAGLHLGTPQLAELVQEAPLPIPARDGRTLQVVVGPADHGGYRPVAVHTRPEDAGADEPWTRHAHGFLAPGAADEPADLTAWPPAGAEPVDVSGLYDELETAGYGYGPVFRGLRAAWRRGDEVYAEVALPEDRRTDAGRYGIHPALLDATMHALSYGGTGDGADQGTTMLPFSWAGVSLHADGAAEVRVRLAPAGPGAVTLDVTDVFGGPVATVRSLTLRPVTPDQLGAGAAVAGSLFTVDWLDAGPAAADAGRIVRIENPDDLDGAAGVATVVAAVHSPTGTGTVTGAKATAAAALELVQRFLARPDLAGARLVVLTRDAAGVPGFDVDPAAAGVWGLLRAAQAENPGRFVLLDTDDVVGDDLLARAVGSGEPELAVRDGKLLTPRLVAATPEQPVEWTAGDTVLVTGGTGGLGALIAEHLVRQGAGGVVLTSRRGPDAPGAADLAVRLEAAGARVRIAACDVTDRDALAGLLDGVTAVVHAAGVADNALTADLTADRLHAVMAPKVDAGWHLHELTRDRALKAFVVLSSAGGLVLAAGQGNYAAANVFLDALAHHRRHHGLAATSLAYGLWTVSTGLGGDITEADLERMRRLGTPAVPVADGLALFDAGLATGRANLVPMHVDRVALGARADDLPALLRGLARRPRAAVKRAAAAGGTASLAERLGKLAGPDREELVLQLARTHVATVLGHAGADGVDADRPFRDLGFDSLTAIELRNALNNATGLRLPATLIFDHPTPRAVAAHLLAELAPAEAAPAASLLDDLTRLEAALESAPPSEGEQAQLAARLRSLAARLSGGAGDDAADELTDASAAELFDILDAELGSLK</sequence>
<feature type="region of interest" description="N-terminal hotdog fold" evidence="6">
    <location>
        <begin position="1005"/>
        <end position="1128"/>
    </location>
</feature>
<reference evidence="10 11" key="1">
    <citation type="submission" date="2020-08" db="EMBL/GenBank/DDBJ databases">
        <title>Sequencing the genomes of 1000 actinobacteria strains.</title>
        <authorList>
            <person name="Klenk H.-P."/>
        </authorList>
    </citation>
    <scope>NUCLEOTIDE SEQUENCE [LARGE SCALE GENOMIC DNA]</scope>
    <source>
        <strain evidence="10 11">DSM 45518</strain>
    </source>
</reference>
<dbReference type="Proteomes" id="UP000542742">
    <property type="component" value="Unassembled WGS sequence"/>
</dbReference>
<dbReference type="GO" id="GO:0004315">
    <property type="term" value="F:3-oxoacyl-[acyl-carrier-protein] synthase activity"/>
    <property type="evidence" value="ECO:0007669"/>
    <property type="project" value="InterPro"/>
</dbReference>
<evidence type="ECO:0000259" key="8">
    <source>
        <dbReference type="PROSITE" id="PS52004"/>
    </source>
</evidence>
<dbReference type="Pfam" id="PF21089">
    <property type="entry name" value="PKS_DH_N"/>
    <property type="match status" value="3"/>
</dbReference>
<keyword evidence="1" id="KW-0596">Phosphopantetheine</keyword>
<name>A0A7W7CU61_9ACTN</name>
<dbReference type="PROSITE" id="PS50075">
    <property type="entry name" value="CARRIER"/>
    <property type="match status" value="4"/>
</dbReference>
<evidence type="ECO:0000259" key="9">
    <source>
        <dbReference type="PROSITE" id="PS52019"/>
    </source>
</evidence>
<evidence type="ECO:0000256" key="1">
    <source>
        <dbReference type="ARBA" id="ARBA00022450"/>
    </source>
</evidence>
<dbReference type="CDD" id="cd08956">
    <property type="entry name" value="KR_3_FAS_SDR_x"/>
    <property type="match status" value="3"/>
</dbReference>
<dbReference type="Gene3D" id="3.40.47.10">
    <property type="match status" value="3"/>
</dbReference>
<dbReference type="InterPro" id="IPR057326">
    <property type="entry name" value="KR_dom"/>
</dbReference>
<dbReference type="InterPro" id="IPR050091">
    <property type="entry name" value="PKS_NRPS_Biosynth_Enz"/>
</dbReference>
<dbReference type="Gene3D" id="3.40.366.10">
    <property type="entry name" value="Malonyl-Coenzyme A Acyl Carrier Protein, domain 2"/>
    <property type="match status" value="3"/>
</dbReference>
<feature type="domain" description="Carrier" evidence="7">
    <location>
        <begin position="21"/>
        <end position="99"/>
    </location>
</feature>
<dbReference type="InterPro" id="IPR049551">
    <property type="entry name" value="PKS_DH_C"/>
</dbReference>
<feature type="region of interest" description="N-terminal hotdog fold" evidence="6">
    <location>
        <begin position="4323"/>
        <end position="4448"/>
    </location>
</feature>
<feature type="region of interest" description="N-terminal hotdog fold" evidence="6">
    <location>
        <begin position="2677"/>
        <end position="2801"/>
    </location>
</feature>
<accession>A0A7W7CU61</accession>
<dbReference type="Gene3D" id="1.10.1200.10">
    <property type="entry name" value="ACP-like"/>
    <property type="match status" value="4"/>
</dbReference>
<feature type="domain" description="Ketosynthase family 3 (KS3)" evidence="8">
    <location>
        <begin position="117"/>
        <end position="543"/>
    </location>
</feature>
<keyword evidence="3 10" id="KW-0808">Transferase</keyword>
<dbReference type="GO" id="GO:0004312">
    <property type="term" value="F:fatty acid synthase activity"/>
    <property type="evidence" value="ECO:0007669"/>
    <property type="project" value="TreeGrafter"/>
</dbReference>
<dbReference type="InterPro" id="IPR016039">
    <property type="entry name" value="Thiolase-like"/>
</dbReference>
<dbReference type="Pfam" id="PF22953">
    <property type="entry name" value="SpnB_Rossmann"/>
    <property type="match status" value="3"/>
</dbReference>
<feature type="domain" description="Ketosynthase family 3 (KS3)" evidence="8">
    <location>
        <begin position="1820"/>
        <end position="2244"/>
    </location>
</feature>
<dbReference type="InterPro" id="IPR049900">
    <property type="entry name" value="PKS_mFAS_DH"/>
</dbReference>
<feature type="domain" description="Carrier" evidence="7">
    <location>
        <begin position="3388"/>
        <end position="3463"/>
    </location>
</feature>
<dbReference type="InterPro" id="IPR042104">
    <property type="entry name" value="PKS_dehydratase_sf"/>
</dbReference>
<dbReference type="Pfam" id="PF00550">
    <property type="entry name" value="PP-binding"/>
    <property type="match status" value="4"/>
</dbReference>
<dbReference type="InterPro" id="IPR014030">
    <property type="entry name" value="Ketoacyl_synth_N"/>
</dbReference>
<dbReference type="PANTHER" id="PTHR43775:SF51">
    <property type="entry name" value="INACTIVE PHENOLPHTHIOCEROL SYNTHESIS POLYKETIDE SYNTHASE TYPE I PKS1-RELATED"/>
    <property type="match status" value="1"/>
</dbReference>
<feature type="active site" description="Proton donor; for dehydratase activity" evidence="6">
    <location>
        <position position="2874"/>
    </location>
</feature>
<feature type="region of interest" description="C-terminal hotdog fold" evidence="6">
    <location>
        <begin position="2813"/>
        <end position="2953"/>
    </location>
</feature>
<dbReference type="Pfam" id="PF00698">
    <property type="entry name" value="Acyl_transf_1"/>
    <property type="match status" value="3"/>
</dbReference>
<keyword evidence="4" id="KW-0511">Multifunctional enzyme</keyword>
<dbReference type="InterPro" id="IPR009081">
    <property type="entry name" value="PP-bd_ACP"/>
</dbReference>
<proteinExistence type="predicted"/>
<feature type="domain" description="PKS/mFAS DH" evidence="9">
    <location>
        <begin position="4323"/>
        <end position="4601"/>
    </location>
</feature>
<dbReference type="InterPro" id="IPR020841">
    <property type="entry name" value="PKS_Beta-ketoAc_synthase_dom"/>
</dbReference>
<dbReference type="SMART" id="SM01294">
    <property type="entry name" value="PKS_PP_betabranch"/>
    <property type="match status" value="3"/>
</dbReference>
<feature type="domain" description="PKS/mFAS DH" evidence="9">
    <location>
        <begin position="1005"/>
        <end position="1276"/>
    </location>
</feature>